<evidence type="ECO:0000313" key="5">
    <source>
        <dbReference type="EMBL" id="MCW7551902.1"/>
    </source>
</evidence>
<dbReference type="PANTHER" id="PTHR33498:SF1">
    <property type="entry name" value="TRANSPOSASE FOR INSERTION SEQUENCE ELEMENT IS1557"/>
    <property type="match status" value="1"/>
</dbReference>
<feature type="domain" description="Transposase IS204/IS1001/IS1096/IS1165 DDE" evidence="1">
    <location>
        <begin position="156"/>
        <end position="395"/>
    </location>
</feature>
<evidence type="ECO:0000313" key="8">
    <source>
        <dbReference type="Proteomes" id="UP001209854"/>
    </source>
</evidence>
<evidence type="ECO:0000259" key="3">
    <source>
        <dbReference type="Pfam" id="PF14690"/>
    </source>
</evidence>
<evidence type="ECO:0000259" key="2">
    <source>
        <dbReference type="Pfam" id="PF13542"/>
    </source>
</evidence>
<dbReference type="EMBL" id="JAPFCC010000001">
    <property type="protein sequence ID" value="MCW7551902.1"/>
    <property type="molecule type" value="Genomic_DNA"/>
</dbReference>
<reference evidence="5 8" key="1">
    <citation type="submission" date="2022-10" db="EMBL/GenBank/DDBJ databases">
        <title>High-quality genome sequences of two octocoral-associated bacteria, Endozoicomonas euniceicola EF212 and Endozoicomonas gorgoniicola PS125.</title>
        <authorList>
            <person name="Chiou Y.-J."/>
            <person name="Chen Y.-H."/>
        </authorList>
    </citation>
    <scope>NUCLEOTIDE SEQUENCE [LARGE SCALE GENOMIC DNA]</scope>
    <source>
        <strain evidence="5 8">PS125</strain>
    </source>
</reference>
<dbReference type="EMBL" id="JAPFCC010000001">
    <property type="protein sequence ID" value="MCW7555934.1"/>
    <property type="molecule type" value="Genomic_DNA"/>
</dbReference>
<dbReference type="InterPro" id="IPR047951">
    <property type="entry name" value="Transpos_ISL3"/>
</dbReference>
<feature type="domain" description="Transposase IS204/IS1001/IS1096/IS1165 helix-turn-helix" evidence="2">
    <location>
        <begin position="92"/>
        <end position="141"/>
    </location>
</feature>
<protein>
    <submittedName>
        <fullName evidence="5">ISL3 family transposase</fullName>
    </submittedName>
</protein>
<keyword evidence="8" id="KW-1185">Reference proteome</keyword>
<name>A0ABT3MRA5_9GAMM</name>
<dbReference type="RefSeq" id="WP_262564907.1">
    <property type="nucleotide sequence ID" value="NZ_JAPFCC010000001.1"/>
</dbReference>
<evidence type="ECO:0000313" key="6">
    <source>
        <dbReference type="EMBL" id="MCW7555130.1"/>
    </source>
</evidence>
<organism evidence="5 8">
    <name type="scientific">Endozoicomonas gorgoniicola</name>
    <dbReference type="NCBI Taxonomy" id="1234144"/>
    <lineage>
        <taxon>Bacteria</taxon>
        <taxon>Pseudomonadati</taxon>
        <taxon>Pseudomonadota</taxon>
        <taxon>Gammaproteobacteria</taxon>
        <taxon>Oceanospirillales</taxon>
        <taxon>Endozoicomonadaceae</taxon>
        <taxon>Endozoicomonas</taxon>
    </lineage>
</organism>
<dbReference type="Pfam" id="PF14690">
    <property type="entry name" value="Zn_ribbon_ISL3"/>
    <property type="match status" value="1"/>
</dbReference>
<gene>
    <name evidence="4" type="ORF">NX722_02920</name>
    <name evidence="5" type="ORF">NX722_04440</name>
    <name evidence="6" type="ORF">NX722_21385</name>
    <name evidence="7" type="ORF">NX722_25560</name>
</gene>
<dbReference type="Proteomes" id="UP001209854">
    <property type="component" value="Unassembled WGS sequence"/>
</dbReference>
<dbReference type="InterPro" id="IPR002560">
    <property type="entry name" value="Transposase_DDE"/>
</dbReference>
<dbReference type="InterPro" id="IPR029261">
    <property type="entry name" value="Transposase_Znf"/>
</dbReference>
<dbReference type="NCBIfam" id="NF033550">
    <property type="entry name" value="transpos_ISL3"/>
    <property type="match status" value="1"/>
</dbReference>
<evidence type="ECO:0000259" key="1">
    <source>
        <dbReference type="Pfam" id="PF01610"/>
    </source>
</evidence>
<dbReference type="EMBL" id="JAPFCC010000001">
    <property type="protein sequence ID" value="MCW7551612.1"/>
    <property type="molecule type" value="Genomic_DNA"/>
</dbReference>
<dbReference type="PANTHER" id="PTHR33498">
    <property type="entry name" value="TRANSPOSASE FOR INSERTION SEQUENCE ELEMENT IS1557"/>
    <property type="match status" value="1"/>
</dbReference>
<comment type="caution">
    <text evidence="5">The sequence shown here is derived from an EMBL/GenBank/DDBJ whole genome shotgun (WGS) entry which is preliminary data.</text>
</comment>
<dbReference type="Pfam" id="PF01610">
    <property type="entry name" value="DDE_Tnp_ISL3"/>
    <property type="match status" value="1"/>
</dbReference>
<dbReference type="Pfam" id="PF13542">
    <property type="entry name" value="HTH_Tnp_ISL3"/>
    <property type="match status" value="1"/>
</dbReference>
<evidence type="ECO:0000313" key="4">
    <source>
        <dbReference type="EMBL" id="MCW7551612.1"/>
    </source>
</evidence>
<evidence type="ECO:0000313" key="7">
    <source>
        <dbReference type="EMBL" id="MCW7555934.1"/>
    </source>
</evidence>
<sequence>MRDKQLYSQILGIESPWFVSEVELSLQDQQVRVFIEHNGKKACKCSVCDKPCSGYDHITQKWRHLDTCQFQTILVARVPRTQCPEHKVLAINVPWAESDSRYTALFEALVIDWLKEATTKAVARQMKLGWNAIDGIQQRAVKRGLARRDAKPPKRIAVDETSFQKHHEYVTVVTDHDQGVVIHVSDDRKSDSLNEYFDTLPYDHKEGIECVTMDMSKAYIKSVSENVPDADQKIAFDKFHVAQSLGKAVNKVRIEENKALVNQGVELLKGTRYDWLTNPENMSEEQWDNFEPLRNSTLKTARAWAIRQMAMSLWNYKSRAWAIKAWKRWLCWAQRCRLEPIKEVARTVKEHLWGIINAIVLEANNGRAEGVNSKIQSLKNRACGFRNRERYKTAIYFHLGGLDLYPTGVRR</sequence>
<dbReference type="InterPro" id="IPR032877">
    <property type="entry name" value="Transposase_HTH"/>
</dbReference>
<accession>A0ABT3MRA5</accession>
<feature type="domain" description="Transposase IS204/IS1001/IS1096/IS1165 zinc-finger" evidence="3">
    <location>
        <begin position="43"/>
        <end position="86"/>
    </location>
</feature>
<proteinExistence type="predicted"/>
<dbReference type="EMBL" id="JAPFCC010000001">
    <property type="protein sequence ID" value="MCW7555130.1"/>
    <property type="molecule type" value="Genomic_DNA"/>
</dbReference>